<dbReference type="AlphaFoldDB" id="A0A086A8Q5"/>
<dbReference type="eggNOG" id="ENOG5033KUT">
    <property type="taxonomic scope" value="Bacteria"/>
</dbReference>
<dbReference type="STRING" id="445961.IW15_09900"/>
<feature type="region of interest" description="Disordered" evidence="1">
    <location>
        <begin position="19"/>
        <end position="43"/>
    </location>
</feature>
<feature type="compositionally biased region" description="Basic and acidic residues" evidence="1">
    <location>
        <begin position="34"/>
        <end position="43"/>
    </location>
</feature>
<evidence type="ECO:0000313" key="2">
    <source>
        <dbReference type="EMBL" id="KFF13069.1"/>
    </source>
</evidence>
<dbReference type="EMBL" id="JPRH01000003">
    <property type="protein sequence ID" value="KFF13069.1"/>
    <property type="molecule type" value="Genomic_DNA"/>
</dbReference>
<evidence type="ECO:0000256" key="1">
    <source>
        <dbReference type="SAM" id="MobiDB-lite"/>
    </source>
</evidence>
<sequence>MKKIILILLAATLQSCNGQEKNKKQEAKTTIVPHKPETSNEKEDSINFLDIKYQSNGFFIPDNLDPYPTYSFSDKKTGVFSVDFIGKTNEIQNFWNSSNKNGYFSKTDNPEKEAQDSKAIKTRINEKDYYIVASHLPTQFINYTGGEDGEFEPKENAKTTFYLFKDNSWKQIGEIETSKIPENVIAFETSLIQKEIFKTTTSNLTAYEGSHSVSVETEATTTGMASISYNFTITKSNVSLSLNTYKETTLCEGKYMGIEKNNQLEIYYWGEELSCVSINPKFIIKKDKNQLYIKGIGGEATYNKWILMN</sequence>
<dbReference type="OrthoDB" id="702987at2"/>
<reference evidence="2 3" key="1">
    <citation type="submission" date="2014-07" db="EMBL/GenBank/DDBJ databases">
        <title>Genome of Chryseobacterium soli DSM 19298.</title>
        <authorList>
            <person name="Stropko S.J."/>
            <person name="Pipes S.E."/>
            <person name="Newman J."/>
        </authorList>
    </citation>
    <scope>NUCLEOTIDE SEQUENCE [LARGE SCALE GENOMIC DNA]</scope>
    <source>
        <strain evidence="2 3">DSM 19298</strain>
    </source>
</reference>
<keyword evidence="3" id="KW-1185">Reference proteome</keyword>
<name>A0A086A8Q5_9FLAO</name>
<dbReference type="RefSeq" id="WP_034710826.1">
    <property type="nucleotide sequence ID" value="NZ_JPRH01000003.1"/>
</dbReference>
<dbReference type="PROSITE" id="PS51257">
    <property type="entry name" value="PROKAR_LIPOPROTEIN"/>
    <property type="match status" value="1"/>
</dbReference>
<gene>
    <name evidence="2" type="ORF">IW15_09900</name>
</gene>
<organism evidence="2 3">
    <name type="scientific">Chryseobacterium soli</name>
    <dbReference type="NCBI Taxonomy" id="445961"/>
    <lineage>
        <taxon>Bacteria</taxon>
        <taxon>Pseudomonadati</taxon>
        <taxon>Bacteroidota</taxon>
        <taxon>Flavobacteriia</taxon>
        <taxon>Flavobacteriales</taxon>
        <taxon>Weeksellaceae</taxon>
        <taxon>Chryseobacterium group</taxon>
        <taxon>Chryseobacterium</taxon>
    </lineage>
</organism>
<protein>
    <recommendedName>
        <fullName evidence="4">Lipoprotein</fullName>
    </recommendedName>
</protein>
<evidence type="ECO:0008006" key="4">
    <source>
        <dbReference type="Google" id="ProtNLM"/>
    </source>
</evidence>
<proteinExistence type="predicted"/>
<comment type="caution">
    <text evidence="2">The sequence shown here is derived from an EMBL/GenBank/DDBJ whole genome shotgun (WGS) entry which is preliminary data.</text>
</comment>
<evidence type="ECO:0000313" key="3">
    <source>
        <dbReference type="Proteomes" id="UP000028705"/>
    </source>
</evidence>
<accession>A0A086A8Q5</accession>
<dbReference type="Proteomes" id="UP000028705">
    <property type="component" value="Unassembled WGS sequence"/>
</dbReference>